<reference evidence="2" key="1">
    <citation type="submission" date="2010-08" db="EMBL/GenBank/DDBJ databases">
        <authorList>
            <consortium name="Caenorhabditis japonica Sequencing Consortium"/>
            <person name="Wilson R.K."/>
        </authorList>
    </citation>
    <scope>NUCLEOTIDE SEQUENCE [LARGE SCALE GENOMIC DNA]</scope>
    <source>
        <strain evidence="2">DF5081</strain>
    </source>
</reference>
<organism evidence="1 2">
    <name type="scientific">Caenorhabditis japonica</name>
    <dbReference type="NCBI Taxonomy" id="281687"/>
    <lineage>
        <taxon>Eukaryota</taxon>
        <taxon>Metazoa</taxon>
        <taxon>Ecdysozoa</taxon>
        <taxon>Nematoda</taxon>
        <taxon>Chromadorea</taxon>
        <taxon>Rhabditida</taxon>
        <taxon>Rhabditina</taxon>
        <taxon>Rhabditomorpha</taxon>
        <taxon>Rhabditoidea</taxon>
        <taxon>Rhabditidae</taxon>
        <taxon>Peloderinae</taxon>
        <taxon>Caenorhabditis</taxon>
    </lineage>
</organism>
<sequence length="96" mass="10727">MTMNSSGDVPTFLGSIFDECSKNPEGLCVENLFNSEQLLVGKQVFLMACLRKSVEEFTASEKSCLLGFCIQSMYGLHLDRTKTKTVFDDDMDGARR</sequence>
<keyword evidence="2" id="KW-1185">Reference proteome</keyword>
<dbReference type="AlphaFoldDB" id="A0A8R1EDM4"/>
<evidence type="ECO:0000313" key="2">
    <source>
        <dbReference type="Proteomes" id="UP000005237"/>
    </source>
</evidence>
<reference evidence="1" key="2">
    <citation type="submission" date="2022-06" db="UniProtKB">
        <authorList>
            <consortium name="EnsemblMetazoa"/>
        </authorList>
    </citation>
    <scope>IDENTIFICATION</scope>
    <source>
        <strain evidence="1">DF5081</strain>
    </source>
</reference>
<dbReference type="Proteomes" id="UP000005237">
    <property type="component" value="Unassembled WGS sequence"/>
</dbReference>
<accession>A0A8R1EDM4</accession>
<protein>
    <submittedName>
        <fullName evidence="1">Uncharacterized protein</fullName>
    </submittedName>
</protein>
<name>A0A8R1EDM4_CAEJA</name>
<dbReference type="EnsemblMetazoa" id="CJA32715.1">
    <property type="protein sequence ID" value="CJA32715.1"/>
    <property type="gene ID" value="WBGene00208562"/>
</dbReference>
<proteinExistence type="predicted"/>
<evidence type="ECO:0000313" key="1">
    <source>
        <dbReference type="EnsemblMetazoa" id="CJA32715.1"/>
    </source>
</evidence>